<dbReference type="PANTHER" id="PTHR14742:SF0">
    <property type="entry name" value="RIBONUCLEASE P PROTEIN SUBUNIT P21"/>
    <property type="match status" value="1"/>
</dbReference>
<evidence type="ECO:0000313" key="7">
    <source>
        <dbReference type="Proteomes" id="UP000799772"/>
    </source>
</evidence>
<evidence type="ECO:0000256" key="3">
    <source>
        <dbReference type="ARBA" id="ARBA00022833"/>
    </source>
</evidence>
<reference evidence="6" key="1">
    <citation type="journal article" date="2020" name="Stud. Mycol.">
        <title>101 Dothideomycetes genomes: a test case for predicting lifestyles and emergence of pathogens.</title>
        <authorList>
            <person name="Haridas S."/>
            <person name="Albert R."/>
            <person name="Binder M."/>
            <person name="Bloem J."/>
            <person name="Labutti K."/>
            <person name="Salamov A."/>
            <person name="Andreopoulos B."/>
            <person name="Baker S."/>
            <person name="Barry K."/>
            <person name="Bills G."/>
            <person name="Bluhm B."/>
            <person name="Cannon C."/>
            <person name="Castanera R."/>
            <person name="Culley D."/>
            <person name="Daum C."/>
            <person name="Ezra D."/>
            <person name="Gonzalez J."/>
            <person name="Henrissat B."/>
            <person name="Kuo A."/>
            <person name="Liang C."/>
            <person name="Lipzen A."/>
            <person name="Lutzoni F."/>
            <person name="Magnuson J."/>
            <person name="Mondo S."/>
            <person name="Nolan M."/>
            <person name="Ohm R."/>
            <person name="Pangilinan J."/>
            <person name="Park H.-J."/>
            <person name="Ramirez L."/>
            <person name="Alfaro M."/>
            <person name="Sun H."/>
            <person name="Tritt A."/>
            <person name="Yoshinaga Y."/>
            <person name="Zwiers L.-H."/>
            <person name="Turgeon B."/>
            <person name="Goodwin S."/>
            <person name="Spatafora J."/>
            <person name="Crous P."/>
            <person name="Grigoriev I."/>
        </authorList>
    </citation>
    <scope>NUCLEOTIDE SEQUENCE</scope>
    <source>
        <strain evidence="6">CBS 133067</strain>
    </source>
</reference>
<sequence length="180" mass="19882">MAKSKASKSTRTVPNKHLHSRVAYLYEAATYLLSQKTGDITAQKTTTGETESPPIESDQVNESQSSKLKHKGLPNHLVEHIHSISRRGQIHLSPDVKRTFCKSCNTLLISGSTSSSRLENRSRGGKKPWADVLVVKCLSCGAEKRFPVGSERQKKKADRVTKDKSAENPEGKSSQMDVDH</sequence>
<dbReference type="OrthoDB" id="128536at2759"/>
<dbReference type="Pfam" id="PF04032">
    <property type="entry name" value="Rpr2"/>
    <property type="match status" value="1"/>
</dbReference>
<proteinExistence type="inferred from homology"/>
<keyword evidence="1" id="KW-0819">tRNA processing</keyword>
<dbReference type="PANTHER" id="PTHR14742">
    <property type="entry name" value="RIBONUCLEASE P SUBUNIT P21"/>
    <property type="match status" value="1"/>
</dbReference>
<evidence type="ECO:0000256" key="1">
    <source>
        <dbReference type="ARBA" id="ARBA00022694"/>
    </source>
</evidence>
<evidence type="ECO:0000313" key="6">
    <source>
        <dbReference type="EMBL" id="KAF2098022.1"/>
    </source>
</evidence>
<accession>A0A9P4M862</accession>
<dbReference type="Proteomes" id="UP000799772">
    <property type="component" value="Unassembled WGS sequence"/>
</dbReference>
<name>A0A9P4M862_9PEZI</name>
<feature type="compositionally biased region" description="Polar residues" evidence="5">
    <location>
        <begin position="171"/>
        <end position="180"/>
    </location>
</feature>
<comment type="similarity">
    <text evidence="4">Belongs to the eukaryotic/archaeal RNase P protein component 4 family.</text>
</comment>
<keyword evidence="7" id="KW-1185">Reference proteome</keyword>
<dbReference type="GO" id="GO:0008033">
    <property type="term" value="P:tRNA processing"/>
    <property type="evidence" value="ECO:0007669"/>
    <property type="project" value="UniProtKB-KW"/>
</dbReference>
<dbReference type="InterPro" id="IPR007175">
    <property type="entry name" value="Rpr2/Snm1/Rpp21"/>
</dbReference>
<evidence type="ECO:0000256" key="5">
    <source>
        <dbReference type="SAM" id="MobiDB-lite"/>
    </source>
</evidence>
<protein>
    <submittedName>
        <fullName evidence="6">Rpr2-domain-containing protein</fullName>
    </submittedName>
</protein>
<keyword evidence="2" id="KW-0479">Metal-binding</keyword>
<evidence type="ECO:0000256" key="4">
    <source>
        <dbReference type="ARBA" id="ARBA00038402"/>
    </source>
</evidence>
<feature type="region of interest" description="Disordered" evidence="5">
    <location>
        <begin position="148"/>
        <end position="180"/>
    </location>
</feature>
<dbReference type="EMBL" id="ML978127">
    <property type="protein sequence ID" value="KAF2098022.1"/>
    <property type="molecule type" value="Genomic_DNA"/>
</dbReference>
<keyword evidence="3" id="KW-0862">Zinc</keyword>
<organism evidence="6 7">
    <name type="scientific">Rhizodiscina lignyota</name>
    <dbReference type="NCBI Taxonomy" id="1504668"/>
    <lineage>
        <taxon>Eukaryota</taxon>
        <taxon>Fungi</taxon>
        <taxon>Dikarya</taxon>
        <taxon>Ascomycota</taxon>
        <taxon>Pezizomycotina</taxon>
        <taxon>Dothideomycetes</taxon>
        <taxon>Pleosporomycetidae</taxon>
        <taxon>Aulographales</taxon>
        <taxon>Rhizodiscinaceae</taxon>
        <taxon>Rhizodiscina</taxon>
    </lineage>
</organism>
<feature type="compositionally biased region" description="Basic and acidic residues" evidence="5">
    <location>
        <begin position="158"/>
        <end position="170"/>
    </location>
</feature>
<gene>
    <name evidence="6" type="ORF">NA57DRAFT_76819</name>
</gene>
<dbReference type="Gene3D" id="6.20.50.20">
    <property type="match status" value="1"/>
</dbReference>
<evidence type="ECO:0000256" key="2">
    <source>
        <dbReference type="ARBA" id="ARBA00022723"/>
    </source>
</evidence>
<comment type="caution">
    <text evidence="6">The sequence shown here is derived from an EMBL/GenBank/DDBJ whole genome shotgun (WGS) entry which is preliminary data.</text>
</comment>
<feature type="region of interest" description="Disordered" evidence="5">
    <location>
        <begin position="42"/>
        <end position="64"/>
    </location>
</feature>
<dbReference type="GO" id="GO:0046872">
    <property type="term" value="F:metal ion binding"/>
    <property type="evidence" value="ECO:0007669"/>
    <property type="project" value="UniProtKB-KW"/>
</dbReference>
<dbReference type="GO" id="GO:0005655">
    <property type="term" value="C:nucleolar ribonuclease P complex"/>
    <property type="evidence" value="ECO:0007669"/>
    <property type="project" value="TreeGrafter"/>
</dbReference>
<dbReference type="AlphaFoldDB" id="A0A9P4M862"/>